<evidence type="ECO:0000313" key="2">
    <source>
        <dbReference type="Proteomes" id="UP001334084"/>
    </source>
</evidence>
<protein>
    <submittedName>
        <fullName evidence="1">Uncharacterized protein</fullName>
    </submittedName>
</protein>
<accession>A0AAX4JEI8</accession>
<dbReference type="GeneID" id="90542255"/>
<organism evidence="1 2">
    <name type="scientific">Vairimorpha necatrix</name>
    <dbReference type="NCBI Taxonomy" id="6039"/>
    <lineage>
        <taxon>Eukaryota</taxon>
        <taxon>Fungi</taxon>
        <taxon>Fungi incertae sedis</taxon>
        <taxon>Microsporidia</taxon>
        <taxon>Nosematidae</taxon>
        <taxon>Vairimorpha</taxon>
    </lineage>
</organism>
<reference evidence="1" key="1">
    <citation type="journal article" date="2024" name="BMC Genomics">
        <title>Functional annotation of a divergent genome using sequence and structure-based similarity.</title>
        <authorList>
            <person name="Svedberg D."/>
            <person name="Winiger R.R."/>
            <person name="Berg A."/>
            <person name="Sharma H."/>
            <person name="Tellgren-Roth C."/>
            <person name="Debrunner-Vossbrinck B.A."/>
            <person name="Vossbrinck C.R."/>
            <person name="Barandun J."/>
        </authorList>
    </citation>
    <scope>NUCLEOTIDE SEQUENCE</scope>
    <source>
        <strain evidence="1">Illinois isolate</strain>
    </source>
</reference>
<dbReference type="KEGG" id="vnx:VNE69_08179"/>
<keyword evidence="2" id="KW-1185">Reference proteome</keyword>
<gene>
    <name evidence="1" type="ORF">VNE69_08179</name>
</gene>
<sequence length="310" mass="36745">MISYLFLIKCCKLINKKSSIKSTNDKCIPSDLPLDLSYKPEQGIEESDKSQSHSLLVSKISKKNDTLNKIKNQKSSASSLVHESDLPRLIYKFVSRMKSKYIKINKTDKGKNKNEDDRAKEFYNLISKWESENVDMKYTVNAFEFTNTKDYKEYHKINVIANRWLNSFAKISTFFLPRLKNEIEKSSFSENVKKSIIEDIKSLYCVMKYYNKLRPKHIRYKYELSTLIFYYKAMIERYPYLFDDFDLYGRFIDLYERIVNQNLEIANSNILNRLLYDMSENLSYILYNPNGLIDNLKGLLTTFERLEPCI</sequence>
<dbReference type="RefSeq" id="XP_065330569.1">
    <property type="nucleotide sequence ID" value="XM_065474498.1"/>
</dbReference>
<dbReference type="AlphaFoldDB" id="A0AAX4JEI8"/>
<dbReference type="EMBL" id="CP142733">
    <property type="protein sequence ID" value="WUR04424.1"/>
    <property type="molecule type" value="Genomic_DNA"/>
</dbReference>
<proteinExistence type="predicted"/>
<dbReference type="Proteomes" id="UP001334084">
    <property type="component" value="Chromosome 8"/>
</dbReference>
<name>A0AAX4JEI8_9MICR</name>
<evidence type="ECO:0000313" key="1">
    <source>
        <dbReference type="EMBL" id="WUR04424.1"/>
    </source>
</evidence>